<feature type="region of interest" description="Disordered" evidence="1">
    <location>
        <begin position="1"/>
        <end position="50"/>
    </location>
</feature>
<feature type="transmembrane region" description="Helical" evidence="2">
    <location>
        <begin position="174"/>
        <end position="193"/>
    </location>
</feature>
<feature type="transmembrane region" description="Helical" evidence="2">
    <location>
        <begin position="65"/>
        <end position="83"/>
    </location>
</feature>
<dbReference type="AlphaFoldDB" id="A0A239HBT3"/>
<feature type="transmembrane region" description="Helical" evidence="2">
    <location>
        <begin position="143"/>
        <end position="162"/>
    </location>
</feature>
<reference evidence="4" key="1">
    <citation type="submission" date="2017-06" db="EMBL/GenBank/DDBJ databases">
        <authorList>
            <person name="Varghese N."/>
            <person name="Submissions S."/>
        </authorList>
    </citation>
    <scope>NUCLEOTIDE SEQUENCE [LARGE SCALE GENOMIC DNA]</scope>
    <source>
        <strain evidence="4">DSM 45423</strain>
    </source>
</reference>
<gene>
    <name evidence="3" type="ORF">SAMN04488107_3745</name>
</gene>
<name>A0A239HBT3_9ACTN</name>
<keyword evidence="2" id="KW-1133">Transmembrane helix</keyword>
<feature type="transmembrane region" description="Helical" evidence="2">
    <location>
        <begin position="115"/>
        <end position="136"/>
    </location>
</feature>
<protein>
    <submittedName>
        <fullName evidence="3">Uncharacterized protein</fullName>
    </submittedName>
</protein>
<dbReference type="Proteomes" id="UP000198386">
    <property type="component" value="Unassembled WGS sequence"/>
</dbReference>
<dbReference type="EMBL" id="FZOH01000008">
    <property type="protein sequence ID" value="SNS77724.1"/>
    <property type="molecule type" value="Genomic_DNA"/>
</dbReference>
<accession>A0A239HBT3</accession>
<sequence length="203" mass="20751">MTQAGTPRDGGVPPGAGEQPLPARPLAGGRAGRRPPPRPATTSAVALPLTPPEARRPGAVRLAAVLWWAGCLAATVGLVAMLLDRAALDARLTATATAEDPTASAALVADGVRTLVAGIAGAVGLLVLVSLVWVALVLRRRSWARWALLVTLLPLLLALDVAQSVAAGDADLDRVALVAAAGLFVVAVVPLFLRSARAWSRAR</sequence>
<organism evidence="3 4">
    <name type="scientific">Geodermatophilus saharensis</name>
    <dbReference type="NCBI Taxonomy" id="1137994"/>
    <lineage>
        <taxon>Bacteria</taxon>
        <taxon>Bacillati</taxon>
        <taxon>Actinomycetota</taxon>
        <taxon>Actinomycetes</taxon>
        <taxon>Geodermatophilales</taxon>
        <taxon>Geodermatophilaceae</taxon>
        <taxon>Geodermatophilus</taxon>
    </lineage>
</organism>
<evidence type="ECO:0000256" key="2">
    <source>
        <dbReference type="SAM" id="Phobius"/>
    </source>
</evidence>
<evidence type="ECO:0000256" key="1">
    <source>
        <dbReference type="SAM" id="MobiDB-lite"/>
    </source>
</evidence>
<proteinExistence type="predicted"/>
<evidence type="ECO:0000313" key="4">
    <source>
        <dbReference type="Proteomes" id="UP000198386"/>
    </source>
</evidence>
<keyword evidence="4" id="KW-1185">Reference proteome</keyword>
<keyword evidence="2" id="KW-0472">Membrane</keyword>
<evidence type="ECO:0000313" key="3">
    <source>
        <dbReference type="EMBL" id="SNS77724.1"/>
    </source>
</evidence>
<keyword evidence="2" id="KW-0812">Transmembrane</keyword>